<dbReference type="AlphaFoldDB" id="A0A3P7J8E9"/>
<evidence type="ECO:0000313" key="2">
    <source>
        <dbReference type="Proteomes" id="UP000270094"/>
    </source>
</evidence>
<reference evidence="1 2" key="1">
    <citation type="submission" date="2018-11" db="EMBL/GenBank/DDBJ databases">
        <authorList>
            <consortium name="Pathogen Informatics"/>
        </authorList>
    </citation>
    <scope>NUCLEOTIDE SEQUENCE [LARGE SCALE GENOMIC DNA]</scope>
</reference>
<proteinExistence type="predicted"/>
<protein>
    <submittedName>
        <fullName evidence="1">Uncharacterized protein</fullName>
    </submittedName>
</protein>
<dbReference type="Proteomes" id="UP000270094">
    <property type="component" value="Unassembled WGS sequence"/>
</dbReference>
<evidence type="ECO:0000313" key="1">
    <source>
        <dbReference type="EMBL" id="VDM76199.1"/>
    </source>
</evidence>
<dbReference type="OrthoDB" id="5860717at2759"/>
<sequence>MSFVVGIKDSMVSVAESIGDAISQAGQKTGEVASGAAHSVGEAVVNTKDAAADAITSAKDHTANAAQSVGEFMFGTKADGEEMADKVEDKFDGFKQATLKTMDSAGAKAQNASEDIKQGKPGEAVRNAAYSVKDKAGNAYESMKDSAQRVGLFFAGGMDYGAHHSK</sequence>
<gene>
    <name evidence="1" type="ORF">SVUK_LOCUS11197</name>
</gene>
<accession>A0A3P7J8E9</accession>
<dbReference type="EMBL" id="UYYB01096529">
    <property type="protein sequence ID" value="VDM76199.1"/>
    <property type="molecule type" value="Genomic_DNA"/>
</dbReference>
<name>A0A3P7J8E9_STRVU</name>
<organism evidence="1 2">
    <name type="scientific">Strongylus vulgaris</name>
    <name type="common">Blood worm</name>
    <dbReference type="NCBI Taxonomy" id="40348"/>
    <lineage>
        <taxon>Eukaryota</taxon>
        <taxon>Metazoa</taxon>
        <taxon>Ecdysozoa</taxon>
        <taxon>Nematoda</taxon>
        <taxon>Chromadorea</taxon>
        <taxon>Rhabditida</taxon>
        <taxon>Rhabditina</taxon>
        <taxon>Rhabditomorpha</taxon>
        <taxon>Strongyloidea</taxon>
        <taxon>Strongylidae</taxon>
        <taxon>Strongylus</taxon>
    </lineage>
</organism>
<keyword evidence="2" id="KW-1185">Reference proteome</keyword>